<keyword evidence="2" id="KW-1185">Reference proteome</keyword>
<dbReference type="AlphaFoldDB" id="A0A2B7Z2Z0"/>
<organism evidence="1 2">
    <name type="scientific">Polytolypa hystricis (strain UAMH7299)</name>
    <dbReference type="NCBI Taxonomy" id="1447883"/>
    <lineage>
        <taxon>Eukaryota</taxon>
        <taxon>Fungi</taxon>
        <taxon>Dikarya</taxon>
        <taxon>Ascomycota</taxon>
        <taxon>Pezizomycotina</taxon>
        <taxon>Eurotiomycetes</taxon>
        <taxon>Eurotiomycetidae</taxon>
        <taxon>Onygenales</taxon>
        <taxon>Onygenales incertae sedis</taxon>
        <taxon>Polytolypa</taxon>
    </lineage>
</organism>
<protein>
    <submittedName>
        <fullName evidence="1">Uncharacterized protein</fullName>
    </submittedName>
</protein>
<dbReference type="OrthoDB" id="5326346at2759"/>
<name>A0A2B7Z2Z0_POLH7</name>
<evidence type="ECO:0000313" key="2">
    <source>
        <dbReference type="Proteomes" id="UP000224634"/>
    </source>
</evidence>
<sequence length="357" mass="40457">MPSALSPPSHAVSSRLEMMKPEILNLDPDGDVVFTLMRYFDYDDISDLDAANGSPSPPKAPATDLKSLTKFNDEEDVCSHEQEVIIRVSSRHLILASSVFRAMLKRKFSESNALHMNGSVEVPLPEDDPDAFLILLNIIHGYFGRVPRTIDFQTFAQISILVDKYDMHEAGQLFSHFWFENLKPDIPKAYTDDIPAWICICWVFNKPEEFKHTTSLALRQGTVEIALGDLPIPSAIVDTINTRRLDALTKIITTLLMHHEDYLQSEHCSFECDALMLGSLTKRLTTLHLLPKCPDPPFNGLCFEAFAYRFKGGMYFPAAQRTSIYYYNHSKCAIPSIDPMLSRCEKQLEGLDLNDYK</sequence>
<dbReference type="SUPFAM" id="SSF54695">
    <property type="entry name" value="POZ domain"/>
    <property type="match status" value="1"/>
</dbReference>
<reference evidence="1 2" key="1">
    <citation type="submission" date="2017-10" db="EMBL/GenBank/DDBJ databases">
        <title>Comparative genomics in systemic dimorphic fungi from Ajellomycetaceae.</title>
        <authorList>
            <person name="Munoz J.F."/>
            <person name="Mcewen J.G."/>
            <person name="Clay O.K."/>
            <person name="Cuomo C.A."/>
        </authorList>
    </citation>
    <scope>NUCLEOTIDE SEQUENCE [LARGE SCALE GENOMIC DNA]</scope>
    <source>
        <strain evidence="1 2">UAMH7299</strain>
    </source>
</reference>
<dbReference type="STRING" id="1447883.A0A2B7Z2Z0"/>
<dbReference type="InterPro" id="IPR011333">
    <property type="entry name" value="SKP1/BTB/POZ_sf"/>
</dbReference>
<gene>
    <name evidence="1" type="ORF">AJ80_00558</name>
</gene>
<dbReference type="CDD" id="cd18186">
    <property type="entry name" value="BTB_POZ_ZBTB_KLHL-like"/>
    <property type="match status" value="1"/>
</dbReference>
<accession>A0A2B7Z2Z0</accession>
<dbReference type="Proteomes" id="UP000224634">
    <property type="component" value="Unassembled WGS sequence"/>
</dbReference>
<dbReference type="Gene3D" id="3.30.710.10">
    <property type="entry name" value="Potassium Channel Kv1.1, Chain A"/>
    <property type="match status" value="1"/>
</dbReference>
<proteinExistence type="predicted"/>
<evidence type="ECO:0000313" key="1">
    <source>
        <dbReference type="EMBL" id="PGH27770.1"/>
    </source>
</evidence>
<dbReference type="EMBL" id="PDNA01000004">
    <property type="protein sequence ID" value="PGH27770.1"/>
    <property type="molecule type" value="Genomic_DNA"/>
</dbReference>
<comment type="caution">
    <text evidence="1">The sequence shown here is derived from an EMBL/GenBank/DDBJ whole genome shotgun (WGS) entry which is preliminary data.</text>
</comment>